<feature type="signal peptide" evidence="5">
    <location>
        <begin position="1"/>
        <end position="33"/>
    </location>
</feature>
<feature type="domain" description="AB hydrolase-1" evidence="6">
    <location>
        <begin position="93"/>
        <end position="270"/>
    </location>
</feature>
<evidence type="ECO:0000256" key="2">
    <source>
        <dbReference type="ARBA" id="ARBA00022729"/>
    </source>
</evidence>
<dbReference type="AlphaFoldDB" id="A0A7K3PG47"/>
<dbReference type="RefSeq" id="WP_164244140.1">
    <property type="nucleotide sequence ID" value="NZ_JAAGMA010000137.1"/>
</dbReference>
<dbReference type="Pfam" id="PF00561">
    <property type="entry name" value="Abhydrolase_1"/>
    <property type="match status" value="1"/>
</dbReference>
<feature type="domain" description="Peptidase S33 tripeptidyl aminopeptidase-like C-terminal" evidence="7">
    <location>
        <begin position="402"/>
        <end position="498"/>
    </location>
</feature>
<evidence type="ECO:0000259" key="6">
    <source>
        <dbReference type="Pfam" id="PF00561"/>
    </source>
</evidence>
<dbReference type="PANTHER" id="PTHR43248">
    <property type="entry name" value="2-SUCCINYL-6-HYDROXY-2,4-CYCLOHEXADIENE-1-CARBOXYLATE SYNTHASE"/>
    <property type="match status" value="1"/>
</dbReference>
<evidence type="ECO:0000256" key="3">
    <source>
        <dbReference type="ARBA" id="ARBA00022801"/>
    </source>
</evidence>
<keyword evidence="3 8" id="KW-0378">Hydrolase</keyword>
<protein>
    <submittedName>
        <fullName evidence="8">Alpha/beta hydrolase</fullName>
    </submittedName>
</protein>
<dbReference type="InterPro" id="IPR051601">
    <property type="entry name" value="Serine_prot/Carboxylest_S33"/>
</dbReference>
<dbReference type="InterPro" id="IPR029058">
    <property type="entry name" value="AB_hydrolase_fold"/>
</dbReference>
<proteinExistence type="inferred from homology"/>
<reference evidence="8 9" key="1">
    <citation type="submission" date="2020-01" db="EMBL/GenBank/DDBJ databases">
        <title>Insect and environment-associated Actinomycetes.</title>
        <authorList>
            <person name="Currrie C."/>
            <person name="Chevrette M."/>
            <person name="Carlson C."/>
            <person name="Stubbendieck R."/>
            <person name="Wendt-Pienkowski E."/>
        </authorList>
    </citation>
    <scope>NUCLEOTIDE SEQUENCE [LARGE SCALE GENOMIC DNA]</scope>
    <source>
        <strain evidence="8 9">SID14163</strain>
    </source>
</reference>
<comment type="similarity">
    <text evidence="1">Belongs to the peptidase S33 family.</text>
</comment>
<evidence type="ECO:0000256" key="4">
    <source>
        <dbReference type="SAM" id="MobiDB-lite"/>
    </source>
</evidence>
<organism evidence="8 9">
    <name type="scientific">Streptomyces coelicoflavus</name>
    <dbReference type="NCBI Taxonomy" id="285562"/>
    <lineage>
        <taxon>Bacteria</taxon>
        <taxon>Bacillati</taxon>
        <taxon>Actinomycetota</taxon>
        <taxon>Actinomycetes</taxon>
        <taxon>Kitasatosporales</taxon>
        <taxon>Streptomycetaceae</taxon>
        <taxon>Streptomyces</taxon>
    </lineage>
</organism>
<evidence type="ECO:0000313" key="8">
    <source>
        <dbReference type="EMBL" id="NEB08249.1"/>
    </source>
</evidence>
<feature type="region of interest" description="Disordered" evidence="4">
    <location>
        <begin position="95"/>
        <end position="119"/>
    </location>
</feature>
<gene>
    <name evidence="8" type="ORF">G3I32_05080</name>
</gene>
<dbReference type="EMBL" id="JAAGMA010000137">
    <property type="protein sequence ID" value="NEB08249.1"/>
    <property type="molecule type" value="Genomic_DNA"/>
</dbReference>
<evidence type="ECO:0000259" key="7">
    <source>
        <dbReference type="Pfam" id="PF08386"/>
    </source>
</evidence>
<name>A0A7K3PG47_9ACTN</name>
<comment type="caution">
    <text evidence="8">The sequence shown here is derived from an EMBL/GenBank/DDBJ whole genome shotgun (WGS) entry which is preliminary data.</text>
</comment>
<evidence type="ECO:0000313" key="9">
    <source>
        <dbReference type="Proteomes" id="UP000470446"/>
    </source>
</evidence>
<dbReference type="InterPro" id="IPR013595">
    <property type="entry name" value="Pept_S33_TAP-like_C"/>
</dbReference>
<dbReference type="Pfam" id="PF08386">
    <property type="entry name" value="Abhydrolase_4"/>
    <property type="match status" value="1"/>
</dbReference>
<sequence length="514" mass="55010">MTQRKRSRSIRNAAIVGMSTALLGVTAPVTASATGTNRPEPLTWSACEGTGLDPRQECATLDVPMDYADPEGPRIEMAVSRIPAEKPDARRGALLLIAGGPGGSSLNDPSGKGQKLPRSVRDTHDLIGFAPRGLAPSTPVDCGLEYGDLATSRLRPWPAPDGSVDGNMAAARRMADACARNGGELIKHLSTANEARDIDRLRAALGERTISAWGVSYGTYVGAVYAQLFPHRTDRVVLDSVDNPDPARVNRAWLAAHEQGVEDTFPHFAAWASKPGNPDRVAERAADVRPLFLRLAARLDREPIPWPGANPEELNGNVLRQTMLETFAAPGRYPVLAELMLAAQRGTVPPAPQAPPEAVLQNVAAVGAGVLCNDVAWPRTAAAYEKDVAESRAKYPLTAGMPRNAMLCAAWPYPPRAAPVRITDRGPSNILLVQNERDVNTPLAGALRMREALGRRAVMVTVDSTGHDSYLANGNACGDATVSRFLATGQRPASDVRCRQWLLTWPRPVGRPSG</sequence>
<keyword evidence="2 5" id="KW-0732">Signal</keyword>
<evidence type="ECO:0000256" key="1">
    <source>
        <dbReference type="ARBA" id="ARBA00010088"/>
    </source>
</evidence>
<dbReference type="SUPFAM" id="SSF53474">
    <property type="entry name" value="alpha/beta-Hydrolases"/>
    <property type="match status" value="1"/>
</dbReference>
<dbReference type="PANTHER" id="PTHR43248:SF29">
    <property type="entry name" value="TRIPEPTIDYL AMINOPEPTIDASE"/>
    <property type="match status" value="1"/>
</dbReference>
<dbReference type="InterPro" id="IPR000073">
    <property type="entry name" value="AB_hydrolase_1"/>
</dbReference>
<dbReference type="GO" id="GO:0016787">
    <property type="term" value="F:hydrolase activity"/>
    <property type="evidence" value="ECO:0007669"/>
    <property type="project" value="UniProtKB-KW"/>
</dbReference>
<dbReference type="Proteomes" id="UP000470446">
    <property type="component" value="Unassembled WGS sequence"/>
</dbReference>
<feature type="chain" id="PRO_5029711791" evidence="5">
    <location>
        <begin position="34"/>
        <end position="514"/>
    </location>
</feature>
<accession>A0A7K3PG47</accession>
<dbReference type="Gene3D" id="3.40.50.1820">
    <property type="entry name" value="alpha/beta hydrolase"/>
    <property type="match status" value="1"/>
</dbReference>
<evidence type="ECO:0000256" key="5">
    <source>
        <dbReference type="SAM" id="SignalP"/>
    </source>
</evidence>